<proteinExistence type="predicted"/>
<evidence type="ECO:0000313" key="2">
    <source>
        <dbReference type="Proteomes" id="UP001148786"/>
    </source>
</evidence>
<dbReference type="Proteomes" id="UP001148786">
    <property type="component" value="Unassembled WGS sequence"/>
</dbReference>
<comment type="caution">
    <text evidence="1">The sequence shown here is derived from an EMBL/GenBank/DDBJ whole genome shotgun (WGS) entry which is preliminary data.</text>
</comment>
<dbReference type="OrthoDB" id="2662268at2759"/>
<keyword evidence="2" id="KW-1185">Reference proteome</keyword>
<evidence type="ECO:0000313" key="1">
    <source>
        <dbReference type="EMBL" id="KAJ3491549.1"/>
    </source>
</evidence>
<accession>A0A9W8JSL2</accession>
<gene>
    <name evidence="1" type="ORF">NLJ89_g11328</name>
</gene>
<dbReference type="AlphaFoldDB" id="A0A9W8JSL2"/>
<dbReference type="EMBL" id="JANKHO010002533">
    <property type="protein sequence ID" value="KAJ3491549.1"/>
    <property type="molecule type" value="Genomic_DNA"/>
</dbReference>
<name>A0A9W8JSL2_9AGAR</name>
<sequence length="108" mass="12252">MAGRRSDTVLAHTGLSRITFRIKWPGYESANWARSIEITTGGQITRAALAQAVAQNFARFIEMYRGAKSSSAQWSIAPNNIRYEHLYLVSLFNVFEDSWQAEVVIDLR</sequence>
<organism evidence="1 2">
    <name type="scientific">Agrocybe chaxingu</name>
    <dbReference type="NCBI Taxonomy" id="84603"/>
    <lineage>
        <taxon>Eukaryota</taxon>
        <taxon>Fungi</taxon>
        <taxon>Dikarya</taxon>
        <taxon>Basidiomycota</taxon>
        <taxon>Agaricomycotina</taxon>
        <taxon>Agaricomycetes</taxon>
        <taxon>Agaricomycetidae</taxon>
        <taxon>Agaricales</taxon>
        <taxon>Agaricineae</taxon>
        <taxon>Strophariaceae</taxon>
        <taxon>Agrocybe</taxon>
    </lineage>
</organism>
<protein>
    <submittedName>
        <fullName evidence="1">Uncharacterized protein</fullName>
    </submittedName>
</protein>
<reference evidence="1" key="1">
    <citation type="submission" date="2022-07" db="EMBL/GenBank/DDBJ databases">
        <title>Genome Sequence of Agrocybe chaxingu.</title>
        <authorList>
            <person name="Buettner E."/>
        </authorList>
    </citation>
    <scope>NUCLEOTIDE SEQUENCE</scope>
    <source>
        <strain evidence="1">MP-N11</strain>
    </source>
</reference>